<dbReference type="EMBL" id="JBBNAF010000012">
    <property type="protein sequence ID" value="KAK9091813.1"/>
    <property type="molecule type" value="Genomic_DNA"/>
</dbReference>
<dbReference type="Proteomes" id="UP001420932">
    <property type="component" value="Unassembled WGS sequence"/>
</dbReference>
<organism evidence="2 3">
    <name type="scientific">Stephania yunnanensis</name>
    <dbReference type="NCBI Taxonomy" id="152371"/>
    <lineage>
        <taxon>Eukaryota</taxon>
        <taxon>Viridiplantae</taxon>
        <taxon>Streptophyta</taxon>
        <taxon>Embryophyta</taxon>
        <taxon>Tracheophyta</taxon>
        <taxon>Spermatophyta</taxon>
        <taxon>Magnoliopsida</taxon>
        <taxon>Ranunculales</taxon>
        <taxon>Menispermaceae</taxon>
        <taxon>Menispermoideae</taxon>
        <taxon>Cissampelideae</taxon>
        <taxon>Stephania</taxon>
    </lineage>
</organism>
<name>A0AAP0HKD5_9MAGN</name>
<protein>
    <recommendedName>
        <fullName evidence="1">DUF7894 domain-containing protein</fullName>
    </recommendedName>
</protein>
<dbReference type="InterPro" id="IPR057216">
    <property type="entry name" value="DUF7894"/>
</dbReference>
<evidence type="ECO:0000313" key="2">
    <source>
        <dbReference type="EMBL" id="KAK9091813.1"/>
    </source>
</evidence>
<feature type="domain" description="DUF7894" evidence="1">
    <location>
        <begin position="1"/>
        <end position="126"/>
    </location>
</feature>
<sequence>MKVAPKLIFLFKDPSGVGPAIFSALQQQPNTNLQPKETRFDLSLDKYGIKDLRASGDLLHFIDHQGSYQVTVLLMENYEPPVVACAINQVVQSLILEDNSSSVPPLCCCHLLYNLILDSIGKQMTTTTSLHLGYSLRAFGLLDPLGTCLNLPTLLLIGVPPQQPGDKYIELLHQIGDLLARNVGLCFKKDKIDLNPVQAQAQAQAVKSVQQPWRQLYG</sequence>
<evidence type="ECO:0000259" key="1">
    <source>
        <dbReference type="Pfam" id="PF25428"/>
    </source>
</evidence>
<comment type="caution">
    <text evidence="2">The sequence shown here is derived from an EMBL/GenBank/DDBJ whole genome shotgun (WGS) entry which is preliminary data.</text>
</comment>
<evidence type="ECO:0000313" key="3">
    <source>
        <dbReference type="Proteomes" id="UP001420932"/>
    </source>
</evidence>
<reference evidence="2 3" key="1">
    <citation type="submission" date="2024-01" db="EMBL/GenBank/DDBJ databases">
        <title>Genome assemblies of Stephania.</title>
        <authorList>
            <person name="Yang L."/>
        </authorList>
    </citation>
    <scope>NUCLEOTIDE SEQUENCE [LARGE SCALE GENOMIC DNA]</scope>
    <source>
        <strain evidence="2">YNDBR</strain>
        <tissue evidence="2">Leaf</tissue>
    </source>
</reference>
<dbReference type="AlphaFoldDB" id="A0AAP0HKD5"/>
<feature type="domain" description="DUF7894" evidence="1">
    <location>
        <begin position="148"/>
        <end position="218"/>
    </location>
</feature>
<keyword evidence="3" id="KW-1185">Reference proteome</keyword>
<dbReference type="PANTHER" id="PTHR37221:SF1">
    <property type="entry name" value="OS02G0582400 PROTEIN"/>
    <property type="match status" value="1"/>
</dbReference>
<dbReference type="Pfam" id="PF25428">
    <property type="entry name" value="DUF7894"/>
    <property type="match status" value="2"/>
</dbReference>
<gene>
    <name evidence="2" type="ORF">Syun_026724</name>
</gene>
<proteinExistence type="predicted"/>
<accession>A0AAP0HKD5</accession>
<dbReference type="PANTHER" id="PTHR37221">
    <property type="entry name" value="OS02G0582400 PROTEIN"/>
    <property type="match status" value="1"/>
</dbReference>